<comment type="caution">
    <text evidence="1">The sequence shown here is derived from an EMBL/GenBank/DDBJ whole genome shotgun (WGS) entry which is preliminary data.</text>
</comment>
<evidence type="ECO:0008006" key="3">
    <source>
        <dbReference type="Google" id="ProtNLM"/>
    </source>
</evidence>
<reference evidence="1 2" key="1">
    <citation type="journal article" date="2015" name="Nature">
        <title>rRNA introns, odd ribosomes, and small enigmatic genomes across a large radiation of phyla.</title>
        <authorList>
            <person name="Brown C.T."/>
            <person name="Hug L.A."/>
            <person name="Thomas B.C."/>
            <person name="Sharon I."/>
            <person name="Castelle C.J."/>
            <person name="Singh A."/>
            <person name="Wilkins M.J."/>
            <person name="Williams K.H."/>
            <person name="Banfield J.F."/>
        </authorList>
    </citation>
    <scope>NUCLEOTIDE SEQUENCE [LARGE SCALE GENOMIC DNA]</scope>
</reference>
<name>A0A0G1E7V9_9BACT</name>
<evidence type="ECO:0000313" key="2">
    <source>
        <dbReference type="Proteomes" id="UP000034785"/>
    </source>
</evidence>
<protein>
    <recommendedName>
        <fullName evidence="3">DUF4932 domain-containing protein</fullName>
    </recommendedName>
</protein>
<dbReference type="EMBL" id="LCEJ01000018">
    <property type="protein sequence ID" value="KKS70613.1"/>
    <property type="molecule type" value="Genomic_DNA"/>
</dbReference>
<evidence type="ECO:0000313" key="1">
    <source>
        <dbReference type="EMBL" id="KKS70613.1"/>
    </source>
</evidence>
<sequence length="338" mass="39358">MDDKELNEQNKEKLDPLEHIRFRTNYDVCLFNFVDKLTLWSPFVSPEVRKHFTDNYGLTDEDLKTVEQYQKARRSLSWEETAELLNWAYEGFAENDRYQQLLPAIKYFEGRKNAEGKTLGEEVESAMSVVKQRESEVRIELAKHNALPVLAQAEPLFNRVGAHDREVTCYLFFAPTYSVQGGANGDAITVEVPLGDKDPVKRIVRTIVHEDAHWVLRPGNFLKGKMGDEPGRFYQQLIKDLYDDKLGDFFEEAIVYAVANGVIFKENLQERIDYIEGVKARGEYVHGIRYVNLWRAALKMQPVMEDYFSGRTNVEETRQRIFQTSKDFIDRYLSQEKS</sequence>
<proteinExistence type="predicted"/>
<organism evidence="1 2">
    <name type="scientific">Candidatus Daviesbacteria bacterium GW2011_GWA2_42_7</name>
    <dbReference type="NCBI Taxonomy" id="1618425"/>
    <lineage>
        <taxon>Bacteria</taxon>
        <taxon>Candidatus Daviesiibacteriota</taxon>
    </lineage>
</organism>
<accession>A0A0G1E7V9</accession>
<gene>
    <name evidence="1" type="ORF">UV41_C0018G0006</name>
</gene>
<dbReference type="Proteomes" id="UP000034785">
    <property type="component" value="Unassembled WGS sequence"/>
</dbReference>
<dbReference type="AlphaFoldDB" id="A0A0G1E7V9"/>